<evidence type="ECO:0000256" key="2">
    <source>
        <dbReference type="ARBA" id="ARBA00023002"/>
    </source>
</evidence>
<organism evidence="6 7">
    <name type="scientific">Pyrrhoderma noxium</name>
    <dbReference type="NCBI Taxonomy" id="2282107"/>
    <lineage>
        <taxon>Eukaryota</taxon>
        <taxon>Fungi</taxon>
        <taxon>Dikarya</taxon>
        <taxon>Basidiomycota</taxon>
        <taxon>Agaricomycotina</taxon>
        <taxon>Agaricomycetes</taxon>
        <taxon>Hymenochaetales</taxon>
        <taxon>Hymenochaetaceae</taxon>
        <taxon>Pyrrhoderma</taxon>
    </lineage>
</organism>
<dbReference type="InterPro" id="IPR001670">
    <property type="entry name" value="ADH_Fe/GldA"/>
</dbReference>
<evidence type="ECO:0000259" key="5">
    <source>
        <dbReference type="Pfam" id="PF25137"/>
    </source>
</evidence>
<dbReference type="OrthoDB" id="3360544at2759"/>
<feature type="domain" description="Fe-containing alcohol dehydrogenase-like C-terminal" evidence="5">
    <location>
        <begin position="169"/>
        <end position="349"/>
    </location>
</feature>
<dbReference type="Proteomes" id="UP000217199">
    <property type="component" value="Unassembled WGS sequence"/>
</dbReference>
<keyword evidence="7" id="KW-1185">Reference proteome</keyword>
<sequence length="358" mass="38128">MHPFVYTANPAHVVFGSGTIKQLPDEVKRLGLQRPLVLSTPEQSSHADTVEFLLSSSGITSAGQFNNATMHTPVDVTEKALVIVKERNADGVIAIGGGSTIGLGKAIALRTDLPQIVIPTTYAGSEMTCIIGQTENGVKTTQSSLKVLPEVVIYDVDFTLTLPAGLSSTSGINAIAHAVEALYSQNRNPVIDLMAEEGVRALARSLPIIAENGGDPNARSDALYGAWLCATCLGLVGMSIHHKLCHTLGGTFNLPHADTHTIVLPHALAYNAPNVPYATSKLGRALGHEDAVEGLNILLSKLKVKRALKDVGMPEDGIAKAADLAMQNKYWNPRALEKDKIQEVIRRAWAGEPARSDL</sequence>
<dbReference type="Gene3D" id="1.20.1090.10">
    <property type="entry name" value="Dehydroquinate synthase-like - alpha domain"/>
    <property type="match status" value="1"/>
</dbReference>
<keyword evidence="3" id="KW-0520">NAD</keyword>
<dbReference type="SUPFAM" id="SSF56796">
    <property type="entry name" value="Dehydroquinate synthase-like"/>
    <property type="match status" value="1"/>
</dbReference>
<comment type="similarity">
    <text evidence="1">Belongs to the iron-containing alcohol dehydrogenase family.</text>
</comment>
<dbReference type="InParanoid" id="A0A286UGF8"/>
<dbReference type="GO" id="GO:0018506">
    <property type="term" value="F:maleylacetate reductase activity"/>
    <property type="evidence" value="ECO:0007669"/>
    <property type="project" value="InterPro"/>
</dbReference>
<proteinExistence type="inferred from homology"/>
<gene>
    <name evidence="6" type="ORF">PNOK_0552600</name>
</gene>
<evidence type="ECO:0000313" key="7">
    <source>
        <dbReference type="Proteomes" id="UP000217199"/>
    </source>
</evidence>
<dbReference type="Gene3D" id="3.40.50.1970">
    <property type="match status" value="1"/>
</dbReference>
<dbReference type="AlphaFoldDB" id="A0A286UGF8"/>
<dbReference type="PANTHER" id="PTHR11496:SF102">
    <property type="entry name" value="ALCOHOL DEHYDROGENASE 4"/>
    <property type="match status" value="1"/>
</dbReference>
<dbReference type="InterPro" id="IPR039697">
    <property type="entry name" value="Alcohol_dehydrogenase_Fe"/>
</dbReference>
<feature type="domain" description="Alcohol dehydrogenase iron-type/glycerol dehydrogenase GldA" evidence="4">
    <location>
        <begin position="10"/>
        <end position="155"/>
    </location>
</feature>
<dbReference type="STRING" id="2282107.A0A286UGF8"/>
<protein>
    <submittedName>
        <fullName evidence="6">Maleylacetate</fullName>
    </submittedName>
</protein>
<dbReference type="FunCoup" id="A0A286UGF8">
    <property type="interactions" value="67"/>
</dbReference>
<evidence type="ECO:0000256" key="1">
    <source>
        <dbReference type="ARBA" id="ARBA00007358"/>
    </source>
</evidence>
<dbReference type="EMBL" id="NBII01000005">
    <property type="protein sequence ID" value="PAV18683.1"/>
    <property type="molecule type" value="Genomic_DNA"/>
</dbReference>
<evidence type="ECO:0000259" key="4">
    <source>
        <dbReference type="Pfam" id="PF00465"/>
    </source>
</evidence>
<dbReference type="GO" id="GO:0046872">
    <property type="term" value="F:metal ion binding"/>
    <property type="evidence" value="ECO:0007669"/>
    <property type="project" value="InterPro"/>
</dbReference>
<dbReference type="PANTHER" id="PTHR11496">
    <property type="entry name" value="ALCOHOL DEHYDROGENASE"/>
    <property type="match status" value="1"/>
</dbReference>
<dbReference type="InterPro" id="IPR056798">
    <property type="entry name" value="ADH_Fe_C"/>
</dbReference>
<dbReference type="Pfam" id="PF25137">
    <property type="entry name" value="ADH_Fe_C"/>
    <property type="match status" value="1"/>
</dbReference>
<dbReference type="InterPro" id="IPR034786">
    <property type="entry name" value="MAR"/>
</dbReference>
<dbReference type="GO" id="GO:0004022">
    <property type="term" value="F:alcohol dehydrogenase (NAD+) activity"/>
    <property type="evidence" value="ECO:0007669"/>
    <property type="project" value="TreeGrafter"/>
</dbReference>
<evidence type="ECO:0000256" key="3">
    <source>
        <dbReference type="ARBA" id="ARBA00023027"/>
    </source>
</evidence>
<accession>A0A286UGF8</accession>
<name>A0A286UGF8_9AGAM</name>
<dbReference type="Pfam" id="PF00465">
    <property type="entry name" value="Fe-ADH"/>
    <property type="match status" value="1"/>
</dbReference>
<keyword evidence="2" id="KW-0560">Oxidoreductase</keyword>
<reference evidence="6 7" key="1">
    <citation type="journal article" date="2017" name="Mol. Ecol.">
        <title>Comparative and population genomic landscape of Phellinus noxius: A hypervariable fungus causing root rot in trees.</title>
        <authorList>
            <person name="Chung C.L."/>
            <person name="Lee T.J."/>
            <person name="Akiba M."/>
            <person name="Lee H.H."/>
            <person name="Kuo T.H."/>
            <person name="Liu D."/>
            <person name="Ke H.M."/>
            <person name="Yokoi T."/>
            <person name="Roa M.B."/>
            <person name="Lu M.J."/>
            <person name="Chang Y.Y."/>
            <person name="Ann P.J."/>
            <person name="Tsai J.N."/>
            <person name="Chen C.Y."/>
            <person name="Tzean S.S."/>
            <person name="Ota Y."/>
            <person name="Hattori T."/>
            <person name="Sahashi N."/>
            <person name="Liou R.F."/>
            <person name="Kikuchi T."/>
            <person name="Tsai I.J."/>
        </authorList>
    </citation>
    <scope>NUCLEOTIDE SEQUENCE [LARGE SCALE GENOMIC DNA]</scope>
    <source>
        <strain evidence="6 7">FFPRI411160</strain>
    </source>
</reference>
<evidence type="ECO:0000313" key="6">
    <source>
        <dbReference type="EMBL" id="PAV18683.1"/>
    </source>
</evidence>
<comment type="caution">
    <text evidence="6">The sequence shown here is derived from an EMBL/GenBank/DDBJ whole genome shotgun (WGS) entry which is preliminary data.</text>
</comment>
<dbReference type="CDD" id="cd08177">
    <property type="entry name" value="MAR"/>
    <property type="match status" value="1"/>
</dbReference>